<evidence type="ECO:0000313" key="2">
    <source>
        <dbReference type="Proteomes" id="UP001321479"/>
    </source>
</evidence>
<dbReference type="GeneID" id="80558000"/>
<sequence>MSEINLQQLEELKRTLEILQNGWAHEVERKYEIILEQRSEHIFYIVKENIKYYKNLINTVEQQIQQIQQMENTR</sequence>
<reference evidence="1 2" key="1">
    <citation type="submission" date="2021-02" db="EMBL/GenBank/DDBJ databases">
        <title>Cotonvirus japonicus, which uses Golgi apparatus of host cells for its virion factory, phylogenetically links tailed tupanvirus and icosahedral mimivirus.</title>
        <authorList>
            <person name="Takahashi H."/>
            <person name="Fukaya S."/>
            <person name="Song C."/>
            <person name="Murata K."/>
            <person name="Takemura M."/>
        </authorList>
    </citation>
    <scope>NUCLEOTIDE SEQUENCE [LARGE SCALE GENOMIC DNA]</scope>
</reference>
<proteinExistence type="predicted"/>
<dbReference type="EMBL" id="AP024483">
    <property type="protein sequence ID" value="BCS82795.1"/>
    <property type="molecule type" value="Genomic_DNA"/>
</dbReference>
<evidence type="ECO:0000313" key="1">
    <source>
        <dbReference type="EMBL" id="BCS82795.1"/>
    </source>
</evidence>
<keyword evidence="2" id="KW-1185">Reference proteome</keyword>
<accession>A0ABM7NRK5</accession>
<organism evidence="1 2">
    <name type="scientific">Cotonvirus japonicus</name>
    <dbReference type="NCBI Taxonomy" id="2811091"/>
    <lineage>
        <taxon>Viruses</taxon>
        <taxon>Varidnaviria</taxon>
        <taxon>Bamfordvirae</taxon>
        <taxon>Nucleocytoviricota</taxon>
        <taxon>Megaviricetes</taxon>
        <taxon>Imitervirales</taxon>
        <taxon>Mimiviridae</taxon>
        <taxon>Megamimivirinae</taxon>
        <taxon>Cotonvirus</taxon>
        <taxon>Cotonvirus japonicum</taxon>
    </lineage>
</organism>
<dbReference type="RefSeq" id="YP_010841403.1">
    <property type="nucleotide sequence ID" value="NC_079139.1"/>
</dbReference>
<protein>
    <submittedName>
        <fullName evidence="1">ORFan</fullName>
    </submittedName>
</protein>
<dbReference type="Proteomes" id="UP001321479">
    <property type="component" value="Segment"/>
</dbReference>
<name>A0ABM7NRK5_9VIRU</name>